<dbReference type="EMBL" id="JAAGUX010000029">
    <property type="protein sequence ID" value="NEW57390.1"/>
    <property type="molecule type" value="Genomic_DNA"/>
</dbReference>
<accession>A0A6P1DFK4</accession>
<dbReference type="EMBL" id="JAAGUZ010000088">
    <property type="protein sequence ID" value="NEW47520.1"/>
    <property type="molecule type" value="Genomic_DNA"/>
</dbReference>
<evidence type="ECO:0000313" key="1">
    <source>
        <dbReference type="EMBL" id="NEW47520.1"/>
    </source>
</evidence>
<dbReference type="Proteomes" id="UP000468928">
    <property type="component" value="Unassembled WGS sequence"/>
</dbReference>
<sequence length="161" mass="17511">MTEWRALTDGEVTDLATRLRSLEWSWRVADGPELAEGFGWQVVLTEPEWVMLDTGFGMGSGEIRGEDDKAVAIEVRVTEFADDSARARIRDAFASMADALAAALGAPTARVPGEFPQIRWAGAESTLVLQDMTVSVVLTLVTNTRLADDDRNAALEDQGLL</sequence>
<name>A0A6P1DFK4_9NOCA</name>
<keyword evidence="4" id="KW-1185">Reference proteome</keyword>
<dbReference type="InterPro" id="IPR046268">
    <property type="entry name" value="DUF6301"/>
</dbReference>
<organism evidence="1 3">
    <name type="scientific">Nocardia cyriacigeorgica</name>
    <dbReference type="NCBI Taxonomy" id="135487"/>
    <lineage>
        <taxon>Bacteria</taxon>
        <taxon>Bacillati</taxon>
        <taxon>Actinomycetota</taxon>
        <taxon>Actinomycetes</taxon>
        <taxon>Mycobacteriales</taxon>
        <taxon>Nocardiaceae</taxon>
        <taxon>Nocardia</taxon>
    </lineage>
</organism>
<dbReference type="Pfam" id="PF19818">
    <property type="entry name" value="DUF6301"/>
    <property type="match status" value="1"/>
</dbReference>
<reference evidence="3 4" key="1">
    <citation type="submission" date="2020-01" db="EMBL/GenBank/DDBJ databases">
        <title>Genetics and antimicrobial susceptibilities of Nocardia species isolated from the soil; a comparison with species isolated from humans.</title>
        <authorList>
            <person name="Carrasco G."/>
            <person name="Monzon S."/>
            <person name="Sansegundo M."/>
            <person name="Garcia E."/>
            <person name="Garrido N."/>
            <person name="Medina M.J."/>
            <person name="Villalon P."/>
            <person name="Ramirez-Arocha A.C."/>
            <person name="Jimenez P."/>
            <person name="Cuesta I."/>
            <person name="Valdezate S."/>
        </authorList>
    </citation>
    <scope>NUCLEOTIDE SEQUENCE [LARGE SCALE GENOMIC DNA]</scope>
    <source>
        <strain evidence="1 3">CNM20110639</strain>
        <strain evidence="2 4">CNM20110649</strain>
    </source>
</reference>
<protein>
    <submittedName>
        <fullName evidence="1">Uncharacterized protein</fullName>
    </submittedName>
</protein>
<dbReference type="AlphaFoldDB" id="A0A6P1DFK4"/>
<evidence type="ECO:0000313" key="4">
    <source>
        <dbReference type="Proteomes" id="UP000470876"/>
    </source>
</evidence>
<evidence type="ECO:0000313" key="3">
    <source>
        <dbReference type="Proteomes" id="UP000468928"/>
    </source>
</evidence>
<comment type="caution">
    <text evidence="1">The sequence shown here is derived from an EMBL/GenBank/DDBJ whole genome shotgun (WGS) entry which is preliminary data.</text>
</comment>
<dbReference type="RefSeq" id="WP_163826166.1">
    <property type="nucleotide sequence ID" value="NZ_JAAGUX010000029.1"/>
</dbReference>
<proteinExistence type="predicted"/>
<evidence type="ECO:0000313" key="2">
    <source>
        <dbReference type="EMBL" id="NEW57390.1"/>
    </source>
</evidence>
<dbReference type="Proteomes" id="UP000470876">
    <property type="component" value="Unassembled WGS sequence"/>
</dbReference>
<gene>
    <name evidence="1" type="ORF">GV789_24200</name>
    <name evidence="2" type="ORF">GV794_17260</name>
</gene>